<evidence type="ECO:0000313" key="1">
    <source>
        <dbReference type="EMBL" id="BCU70066.1"/>
    </source>
</evidence>
<dbReference type="RefSeq" id="WP_221290325.1">
    <property type="nucleotide sequence ID" value="NZ_AP024597.1"/>
</dbReference>
<gene>
    <name evidence="1" type="ORF">KN1_13630</name>
</gene>
<dbReference type="AlphaFoldDB" id="A0A8D5ZIY8"/>
<dbReference type="InterPro" id="IPR007555">
    <property type="entry name" value="DUF499"/>
</dbReference>
<dbReference type="Proteomes" id="UP000825123">
    <property type="component" value="Chromosome"/>
</dbReference>
<accession>A0A8D5ZIY8</accession>
<dbReference type="GeneID" id="66163090"/>
<proteinExistence type="predicted"/>
<organism evidence="1 2">
    <name type="scientific">Stygiolobus caldivivus</name>
    <dbReference type="NCBI Taxonomy" id="2824673"/>
    <lineage>
        <taxon>Archaea</taxon>
        <taxon>Thermoproteota</taxon>
        <taxon>Thermoprotei</taxon>
        <taxon>Sulfolobales</taxon>
        <taxon>Sulfolobaceae</taxon>
        <taxon>Stygiolobus</taxon>
    </lineage>
</organism>
<dbReference type="KEGG" id="csty:KN1_13630"/>
<dbReference type="Pfam" id="PF04465">
    <property type="entry name" value="DUF499"/>
    <property type="match status" value="1"/>
</dbReference>
<dbReference type="EMBL" id="AP024597">
    <property type="protein sequence ID" value="BCU70066.1"/>
    <property type="molecule type" value="Genomic_DNA"/>
</dbReference>
<evidence type="ECO:0008006" key="3">
    <source>
        <dbReference type="Google" id="ProtNLM"/>
    </source>
</evidence>
<protein>
    <recommendedName>
        <fullName evidence="3">DUF499 domain-containing protein</fullName>
    </recommendedName>
</protein>
<name>A0A8D5ZIY8_9CREN</name>
<reference evidence="1 2" key="1">
    <citation type="submission" date="2021-04" db="EMBL/GenBank/DDBJ databases">
        <title>Complete genome sequence of Stygiolobus sp. KN-1.</title>
        <authorList>
            <person name="Nakamura K."/>
            <person name="Sakai H."/>
            <person name="Kurosawa N."/>
        </authorList>
    </citation>
    <scope>NUCLEOTIDE SEQUENCE [LARGE SCALE GENOMIC DNA]</scope>
    <source>
        <strain evidence="1 2">KN-1</strain>
    </source>
</reference>
<sequence>MADLSLYQNVIPREDVFNPKFDDEVAPELSDVHKGTAPSIYTNPEEFFAITYFTDSMRNLVRDISESFRVGKGMTIPLYSFFGGGKTHSLIMLYHAFKNPDIAKKYNLDVESGVKVIVVGGKDSATAPSPDTPSDVKTLWGYIAKQLGKYDIIAKADNDLMAPQKDVLEKVFEGEKVLILFDEIVWYLSRVKDTIYNRYYTQCLLFFENLASVTANLPVVIVVTIPGKYYEKTGVVQAEKSYENVVEELSRKIERIGRVYRAPIETPVDLGKVLKKRLFKSINEEIIPLVKSKYSKYLEDFKDYVDQESIENFDDAYPFHPYYLELLKLLLEETGLQGTRDGIRLSRMVVRLLWNDKPKRSLILPSDIDIRNEQFKVLLLKNYTDFDKVVDSIKNVTKGLSIYFSMANYIFLSTYMFKLGLDPGQLRNALPDSKKVVTSVLDPLYLEDISLTPAEVKTKLADMTSGGKNVDKIVPYLIYSEDKYWFTSFLDPITICKRGKSKVLDADAVTVIKDMIGNLAETPIDAIEKRSKKEVYKGIIKKFHIVDSIEHLVDVDEETYNLVILWKPLCDGCSSQDVKESDYYDEIKRFIYNVPSGKSSISPRKNANSLALMFSLTGNGKEKLIEQTKEYISCRDTDVSKYYSDEVSKNIAKKMLTDFLSRVQNSIYNQIFNYYDRVAYPDKMNDVQIVTLSTTGKTLLENAEETMRNENKIIRENDMDFDTLAYYLEQTNINIRDTTISYPQLRQMFYTNPMLPWASDEALKSAIVSGLKSYSIGVLSGSKIYFKAEEGSTVEYSNSLIDNSTTVLPARVAADKQIDSLLEQEKEFEEDGKIHKTYYVVATDEEEIPLKELRDRENWFDIFINGKLRKKEEVIESGVDIELEPRVIKAKAGDTVSVKIRVSKVGKFDKEVYLEASKGSLSQTSGAPPFDAILTASVEDGQPIVVTAKYDNKTVKAQIPVELVQVVEQCEKVLDPRDSTSPVIFKVDITDMKNILSILDQLRVVPGVKFVEGEVTVEDPSRVSVLIRPKDMKLNEFIEFLNRQTVLIGLTKYTISGKVTVKVNDPKPLDEKDKKKIIDLISKNAIIAWTKVC</sequence>
<keyword evidence="2" id="KW-1185">Reference proteome</keyword>
<evidence type="ECO:0000313" key="2">
    <source>
        <dbReference type="Proteomes" id="UP000825123"/>
    </source>
</evidence>